<dbReference type="InterPro" id="IPR020635">
    <property type="entry name" value="Tyr_kinase_cat_dom"/>
</dbReference>
<feature type="region of interest" description="Disordered" evidence="18">
    <location>
        <begin position="899"/>
        <end position="918"/>
    </location>
</feature>
<dbReference type="AlphaFoldDB" id="A0A9Q1BDN1"/>
<keyword evidence="10 17" id="KW-0067">ATP-binding</keyword>
<dbReference type="PROSITE" id="PS00109">
    <property type="entry name" value="PROTEIN_KINASE_TYR"/>
    <property type="match status" value="1"/>
</dbReference>
<dbReference type="InterPro" id="IPR011009">
    <property type="entry name" value="Kinase-like_dom_sf"/>
</dbReference>
<dbReference type="Pfam" id="PF09027">
    <property type="entry name" value="GTPase_binding"/>
    <property type="match status" value="1"/>
</dbReference>
<feature type="compositionally biased region" description="Polar residues" evidence="18">
    <location>
        <begin position="470"/>
        <end position="484"/>
    </location>
</feature>
<feature type="domain" description="Protein kinase" evidence="20">
    <location>
        <begin position="64"/>
        <end position="340"/>
    </location>
</feature>
<keyword evidence="11" id="KW-0460">Magnesium</keyword>
<dbReference type="PANTHER" id="PTHR24418">
    <property type="entry name" value="TYROSINE-PROTEIN KINASE"/>
    <property type="match status" value="1"/>
</dbReference>
<dbReference type="Gene3D" id="1.10.510.10">
    <property type="entry name" value="Transferase(Phosphotransferase) domain 1"/>
    <property type="match status" value="1"/>
</dbReference>
<dbReference type="InterPro" id="IPR015116">
    <property type="entry name" value="Cdc42-bd-like"/>
</dbReference>
<dbReference type="InterPro" id="IPR017441">
    <property type="entry name" value="Protein_kinase_ATP_BS"/>
</dbReference>
<gene>
    <name evidence="22" type="ORF">HOLleu_38557</name>
</gene>
<keyword evidence="8 17" id="KW-0547">Nucleotide-binding</keyword>
<comment type="caution">
    <text evidence="22">The sequence shown here is derived from an EMBL/GenBank/DDBJ whole genome shotgun (WGS) entry which is preliminary data.</text>
</comment>
<dbReference type="InterPro" id="IPR037085">
    <property type="entry name" value="Cdc42-bd-like_dom_sf"/>
</dbReference>
<dbReference type="GO" id="GO:0004713">
    <property type="term" value="F:protein tyrosine kinase activity"/>
    <property type="evidence" value="ECO:0007669"/>
    <property type="project" value="UniProtKB-KW"/>
</dbReference>
<sequence length="1247" mass="138005">MFVDWNAFFWNLKFNYFRRPGVIENSSKTKTFTATNQQAQSMSSSPSHQVGLSELTCLISDTELTLKEKLGNGSFGVVMKGEWKAPSGRKIAVAVKCLRSETIKQPGFFEDFVNEVNSMHQLNHPNLIRLYGVTLSSPLKMITEIAPLGALSERLQEKSEQFLVATLYNYAVQIATGMAYLESKRFIHRDLAARNILLASKEKIKIGDFGLMRALPVEDTTYVMTQHHKVPFAWCAPESLKKKQFSHASDVWMFGVTLWEIFSYGETPWPLYNGVQILKKIDVEGERLSKPDDCPTGVYRVMQQCWQAKPADRPTFAFLKEDLATMISSSESKYSMHPLEMRAMQSLKLDESDKLDLEEGDVVTVIEGSADHAWWRGQNRRTRKVGKFPRKIVTSLSGTLSTVDISIPLRNSFIHAGHGGIDGDTWGQPERIDDLMMMPMKPPDDMGEDTLPEDLKPALMLRNKNKKSSRQSGSYQNGSKSKVTAKQAVTAEESTSKIGGGKAYPKGTLNGGQSPKDDEGTKFGMLIDFEEAACPQPSAQRTEASLLDSPMGQLSVGSLQNSLASKPATEFYDEVEVVDDIYATVNKKFSKEKDSSASSTVLSNPFASLNKNSSAAPGETPGQLRSSNYQRVNPFVAEQQNEVQSVPQTQARAPIYDEVPIEHQGKPLQRSASNTPSHWVHFYDDVPVEKEDAVNLSTESGGGGKSTENNIPVLPKPVSKKRTKKPSAACPPNNQLVSATPHLYSDVPVEDPNSLDSFDPLKKSSGPFNLPVKSDLKSVRSTYDEVSVSHMRPQAGHQKVPQTKADHTDFMSELESRVVSMKAQAFSDQVRAAKIHADFDTKRTIHESRDDAPLMRYQSRESLASSNASLAVAPHPQGTSQTKEKDNFLKMSFPYKYQQKGSGVPGRVKEEKPQIPPRVPLDQEKRKMDLFVRTNSLNEGSPITQTSQEGVQGGPGSIMNQQSEPHSDGTESPSVIYPIVRDGQKLSNTHYFLLPPKPDSATELDQIDANPNRETFENFPPFSPKAANPSVTAHIRPIVVEGKQQSHTHYFLLPPYDKKQDNVTGHTVTNSELNDQLGHSHSKEVTQTSTTGMQERYVSGKAMLDLSKLTPILPVGDAEMGNPTLKHSASTEARLKPVHKTSSQSSPHTHLDSDSELLGSETKESADEKMRQVQLQLFGVTADECRGVLIGNGWDVDKAVAELKTEQLFDLGQASREQCESLLKSLNWNVELASSVLLDQSKSTSVR</sequence>
<evidence type="ECO:0000259" key="19">
    <source>
        <dbReference type="PROSITE" id="PS50002"/>
    </source>
</evidence>
<feature type="region of interest" description="Disordered" evidence="18">
    <location>
        <begin position="463"/>
        <end position="521"/>
    </location>
</feature>
<dbReference type="CDD" id="cd14328">
    <property type="entry name" value="UBA_TNK1"/>
    <property type="match status" value="1"/>
</dbReference>
<evidence type="ECO:0000256" key="10">
    <source>
        <dbReference type="ARBA" id="ARBA00022840"/>
    </source>
</evidence>
<dbReference type="FunFam" id="1.10.510.10:FF:000080">
    <property type="entry name" value="Putative activated CDC42 kinase 1"/>
    <property type="match status" value="1"/>
</dbReference>
<dbReference type="GO" id="GO:0004674">
    <property type="term" value="F:protein serine/threonine kinase activity"/>
    <property type="evidence" value="ECO:0007669"/>
    <property type="project" value="UniProtKB-KW"/>
</dbReference>
<evidence type="ECO:0000256" key="12">
    <source>
        <dbReference type="ARBA" id="ARBA00023137"/>
    </source>
</evidence>
<dbReference type="SMART" id="SM00326">
    <property type="entry name" value="SH3"/>
    <property type="match status" value="1"/>
</dbReference>
<evidence type="ECO:0000256" key="9">
    <source>
        <dbReference type="ARBA" id="ARBA00022777"/>
    </source>
</evidence>
<keyword evidence="7" id="KW-0479">Metal-binding</keyword>
<feature type="region of interest" description="Disordered" evidence="18">
    <location>
        <begin position="865"/>
        <end position="885"/>
    </location>
</feature>
<name>A0A9Q1BDN1_HOLLE</name>
<dbReference type="Proteomes" id="UP001152320">
    <property type="component" value="Chromosome 21"/>
</dbReference>
<dbReference type="GO" id="GO:0005524">
    <property type="term" value="F:ATP binding"/>
    <property type="evidence" value="ECO:0007669"/>
    <property type="project" value="UniProtKB-UniRule"/>
</dbReference>
<dbReference type="PROSITE" id="PS00107">
    <property type="entry name" value="PROTEIN_KINASE_ATP"/>
    <property type="match status" value="1"/>
</dbReference>
<feature type="domain" description="SH3" evidence="19">
    <location>
        <begin position="336"/>
        <end position="398"/>
    </location>
</feature>
<evidence type="ECO:0000256" key="2">
    <source>
        <dbReference type="ARBA" id="ARBA00004132"/>
    </source>
</evidence>
<comment type="subcellular location">
    <subcellularLocation>
        <location evidence="2">Cytoplasmic vesicle</location>
        <location evidence="2">Clathrin-coated vesicle</location>
    </subcellularLocation>
</comment>
<dbReference type="SUPFAM" id="SSF56112">
    <property type="entry name" value="Protein kinase-like (PK-like)"/>
    <property type="match status" value="1"/>
</dbReference>
<dbReference type="SUPFAM" id="SSF50044">
    <property type="entry name" value="SH3-domain"/>
    <property type="match status" value="1"/>
</dbReference>
<dbReference type="InterPro" id="IPR008266">
    <property type="entry name" value="Tyr_kinase_AS"/>
</dbReference>
<proteinExistence type="inferred from homology"/>
<evidence type="ECO:0000256" key="3">
    <source>
        <dbReference type="ARBA" id="ARBA00022443"/>
    </source>
</evidence>
<dbReference type="Gene3D" id="4.10.680.10">
    <property type="entry name" value="Cdc42-like binding domain"/>
    <property type="match status" value="1"/>
</dbReference>
<feature type="region of interest" description="Disordered" evidence="18">
    <location>
        <begin position="1064"/>
        <end position="1094"/>
    </location>
</feature>
<feature type="region of interest" description="Disordered" evidence="18">
    <location>
        <begin position="1119"/>
        <end position="1166"/>
    </location>
</feature>
<accession>A0A9Q1BDN1</accession>
<dbReference type="Gene3D" id="3.30.200.20">
    <property type="entry name" value="Phosphorylase Kinase, domain 1"/>
    <property type="match status" value="1"/>
</dbReference>
<dbReference type="Pfam" id="PF07714">
    <property type="entry name" value="PK_Tyr_Ser-Thr"/>
    <property type="match status" value="1"/>
</dbReference>
<keyword evidence="12" id="KW-0829">Tyrosine-protein kinase</keyword>
<evidence type="ECO:0000256" key="1">
    <source>
        <dbReference type="ARBA" id="ARBA00001946"/>
    </source>
</evidence>
<organism evidence="22 23">
    <name type="scientific">Holothuria leucospilota</name>
    <name type="common">Black long sea cucumber</name>
    <name type="synonym">Mertensiothuria leucospilota</name>
    <dbReference type="NCBI Taxonomy" id="206669"/>
    <lineage>
        <taxon>Eukaryota</taxon>
        <taxon>Metazoa</taxon>
        <taxon>Echinodermata</taxon>
        <taxon>Eleutherozoa</taxon>
        <taxon>Echinozoa</taxon>
        <taxon>Holothuroidea</taxon>
        <taxon>Aspidochirotacea</taxon>
        <taxon>Aspidochirotida</taxon>
        <taxon>Holothuriidae</taxon>
        <taxon>Holothuria</taxon>
    </lineage>
</organism>
<feature type="binding site" evidence="17">
    <location>
        <position position="96"/>
    </location>
    <ligand>
        <name>ATP</name>
        <dbReference type="ChEBI" id="CHEBI:30616"/>
    </ligand>
</feature>
<evidence type="ECO:0000256" key="11">
    <source>
        <dbReference type="ARBA" id="ARBA00022842"/>
    </source>
</evidence>
<evidence type="ECO:0000313" key="23">
    <source>
        <dbReference type="Proteomes" id="UP001152320"/>
    </source>
</evidence>
<keyword evidence="23" id="KW-1185">Reference proteome</keyword>
<evidence type="ECO:0000256" key="14">
    <source>
        <dbReference type="ARBA" id="ARBA00047899"/>
    </source>
</evidence>
<evidence type="ECO:0000256" key="18">
    <source>
        <dbReference type="SAM" id="MobiDB-lite"/>
    </source>
</evidence>
<keyword evidence="9 22" id="KW-0418">Kinase</keyword>
<dbReference type="GO" id="GO:0030136">
    <property type="term" value="C:clathrin-coated vesicle"/>
    <property type="evidence" value="ECO:0007669"/>
    <property type="project" value="UniProtKB-SubCell"/>
</dbReference>
<keyword evidence="13" id="KW-0968">Cytoplasmic vesicle</keyword>
<feature type="compositionally biased region" description="Polar residues" evidence="18">
    <location>
        <begin position="938"/>
        <end position="950"/>
    </location>
</feature>
<evidence type="ECO:0000256" key="7">
    <source>
        <dbReference type="ARBA" id="ARBA00022723"/>
    </source>
</evidence>
<dbReference type="GO" id="GO:0046872">
    <property type="term" value="F:metal ion binding"/>
    <property type="evidence" value="ECO:0007669"/>
    <property type="project" value="UniProtKB-KW"/>
</dbReference>
<comment type="cofactor">
    <cofactor evidence="1">
        <name>Mg(2+)</name>
        <dbReference type="ChEBI" id="CHEBI:18420"/>
    </cofactor>
</comment>
<comment type="similarity">
    <text evidence="15">Belongs to the protein kinase superfamily. Tyr protein kinase family.</text>
</comment>
<dbReference type="PRINTS" id="PR00109">
    <property type="entry name" value="TYRKINASE"/>
</dbReference>
<dbReference type="SMART" id="SM00219">
    <property type="entry name" value="TyrKc"/>
    <property type="match status" value="1"/>
</dbReference>
<dbReference type="PROSITE" id="PS50002">
    <property type="entry name" value="SH3"/>
    <property type="match status" value="1"/>
</dbReference>
<feature type="region of interest" description="Disordered" evidence="18">
    <location>
        <begin position="938"/>
        <end position="972"/>
    </location>
</feature>
<dbReference type="EMBL" id="JAIZAY010000021">
    <property type="protein sequence ID" value="KAJ8021379.1"/>
    <property type="molecule type" value="Genomic_DNA"/>
</dbReference>
<evidence type="ECO:0000256" key="16">
    <source>
        <dbReference type="PROSITE-ProRule" id="PRU00192"/>
    </source>
</evidence>
<dbReference type="Gene3D" id="2.30.30.40">
    <property type="entry name" value="SH3 Domains"/>
    <property type="match status" value="1"/>
</dbReference>
<keyword evidence="4" id="KW-0963">Cytoplasm</keyword>
<dbReference type="Pfam" id="PF00018">
    <property type="entry name" value="SH3_1"/>
    <property type="match status" value="1"/>
</dbReference>
<evidence type="ECO:0000256" key="13">
    <source>
        <dbReference type="ARBA" id="ARBA00023329"/>
    </source>
</evidence>
<keyword evidence="3 16" id="KW-0728">SH3 domain</keyword>
<feature type="domain" description="UBA" evidence="21">
    <location>
        <begin position="1195"/>
        <end position="1240"/>
    </location>
</feature>
<dbReference type="PROSITE" id="PS50011">
    <property type="entry name" value="PROTEIN_KINASE_DOM"/>
    <property type="match status" value="1"/>
</dbReference>
<keyword evidence="5" id="KW-0723">Serine/threonine-protein kinase</keyword>
<dbReference type="InterPro" id="IPR050198">
    <property type="entry name" value="Non-receptor_tyrosine_kinases"/>
</dbReference>
<evidence type="ECO:0000256" key="5">
    <source>
        <dbReference type="ARBA" id="ARBA00022527"/>
    </source>
</evidence>
<evidence type="ECO:0000259" key="21">
    <source>
        <dbReference type="PROSITE" id="PS50030"/>
    </source>
</evidence>
<feature type="compositionally biased region" description="Polar residues" evidence="18">
    <location>
        <begin position="1064"/>
        <end position="1093"/>
    </location>
</feature>
<dbReference type="InterPro" id="IPR001452">
    <property type="entry name" value="SH3_domain"/>
</dbReference>
<dbReference type="FunFam" id="3.30.200.20:FF:000107">
    <property type="entry name" value="Putative activated CDC42 kinase 1"/>
    <property type="match status" value="1"/>
</dbReference>
<evidence type="ECO:0000259" key="20">
    <source>
        <dbReference type="PROSITE" id="PS50011"/>
    </source>
</evidence>
<evidence type="ECO:0000256" key="17">
    <source>
        <dbReference type="PROSITE-ProRule" id="PRU10141"/>
    </source>
</evidence>
<dbReference type="OrthoDB" id="635774at2759"/>
<evidence type="ECO:0000256" key="6">
    <source>
        <dbReference type="ARBA" id="ARBA00022679"/>
    </source>
</evidence>
<reference evidence="22" key="1">
    <citation type="submission" date="2021-10" db="EMBL/GenBank/DDBJ databases">
        <title>Tropical sea cucumber genome reveals ecological adaptation and Cuvierian tubules defense mechanism.</title>
        <authorList>
            <person name="Chen T."/>
        </authorList>
    </citation>
    <scope>NUCLEOTIDE SEQUENCE</scope>
    <source>
        <strain evidence="22">Nanhai2018</strain>
        <tissue evidence="22">Muscle</tissue>
    </source>
</reference>
<evidence type="ECO:0000256" key="8">
    <source>
        <dbReference type="ARBA" id="ARBA00022741"/>
    </source>
</evidence>
<dbReference type="CDD" id="cd05040">
    <property type="entry name" value="PTKc_Ack_like"/>
    <property type="match status" value="1"/>
</dbReference>
<dbReference type="InterPro" id="IPR001245">
    <property type="entry name" value="Ser-Thr/Tyr_kinase_cat_dom"/>
</dbReference>
<dbReference type="InterPro" id="IPR036028">
    <property type="entry name" value="SH3-like_dom_sf"/>
</dbReference>
<dbReference type="InterPro" id="IPR015940">
    <property type="entry name" value="UBA"/>
</dbReference>
<dbReference type="PROSITE" id="PS50030">
    <property type="entry name" value="UBA"/>
    <property type="match status" value="1"/>
</dbReference>
<evidence type="ECO:0000313" key="22">
    <source>
        <dbReference type="EMBL" id="KAJ8021379.1"/>
    </source>
</evidence>
<keyword evidence="6" id="KW-0808">Transferase</keyword>
<comment type="catalytic activity">
    <reaction evidence="14">
        <text>L-threonyl-[protein] + ATP = O-phospho-L-threonyl-[protein] + ADP + H(+)</text>
        <dbReference type="Rhea" id="RHEA:46608"/>
        <dbReference type="Rhea" id="RHEA-COMP:11060"/>
        <dbReference type="Rhea" id="RHEA-COMP:11605"/>
        <dbReference type="ChEBI" id="CHEBI:15378"/>
        <dbReference type="ChEBI" id="CHEBI:30013"/>
        <dbReference type="ChEBI" id="CHEBI:30616"/>
        <dbReference type="ChEBI" id="CHEBI:61977"/>
        <dbReference type="ChEBI" id="CHEBI:456216"/>
        <dbReference type="EC" id="2.7.11.1"/>
    </reaction>
</comment>
<evidence type="ECO:0000256" key="15">
    <source>
        <dbReference type="ARBA" id="ARBA00060742"/>
    </source>
</evidence>
<evidence type="ECO:0000256" key="4">
    <source>
        <dbReference type="ARBA" id="ARBA00022490"/>
    </source>
</evidence>
<dbReference type="InterPro" id="IPR000719">
    <property type="entry name" value="Prot_kinase_dom"/>
</dbReference>
<feature type="region of interest" description="Disordered" evidence="18">
    <location>
        <begin position="695"/>
        <end position="739"/>
    </location>
</feature>
<protein>
    <submittedName>
        <fullName evidence="22">Activated CDC42 kinase 1</fullName>
    </submittedName>
</protein>